<dbReference type="PATRIC" id="fig|1321820.3.peg.1268"/>
<sequence length="441" mass="50643">MNAMKKNKETIKSIILVLLVISSIFLTYIITTYQPDYEIFTKKTSQKVNDNEEKVVDDLLHFLTPNIIVKVNAGAREEPAVQNSITKIATVDGIKDKKTQKEIIKEISKSESVETRVRNKNIEEVIHNGGEKIILEYSAPLDSALVKPIFFAEESSNISLEFDTIVFLKEKPENIYLYKKGEKNYLQIRVSENIYKRISEKFSFAKKSYGKYSLNNNFIYLKEDVDKYYIDEFSTENISLNKLGRDIFDPQGGIKNSSDNEISDGYSILREQGNRLTYINPSNEEKNGTTPLASLGYAVNFLSLGYANNQNYQLIYSYEDLTQFQETYKEGLVFNKEELANIRVLSNSSGVYQVISPKKITKTYLSSKTAGVYDVERGEYVINYLYNYVNLKNVSDVVLGYEKTFSKTKINCYYKPTWYVKYNGKYISFKNLKAGVEKGAE</sequence>
<reference evidence="3 4" key="1">
    <citation type="submission" date="2013-08" db="EMBL/GenBank/DDBJ databases">
        <authorList>
            <person name="Weinstock G."/>
            <person name="Sodergren E."/>
            <person name="Wylie T."/>
            <person name="Fulton L."/>
            <person name="Fulton R."/>
            <person name="Fronick C."/>
            <person name="O'Laughlin M."/>
            <person name="Godfrey J."/>
            <person name="Miner T."/>
            <person name="Herter B."/>
            <person name="Appelbaum E."/>
            <person name="Cordes M."/>
            <person name="Lek S."/>
            <person name="Wollam A."/>
            <person name="Pepin K.H."/>
            <person name="Palsikar V.B."/>
            <person name="Mitreva M."/>
            <person name="Wilson R.K."/>
        </authorList>
    </citation>
    <scope>NUCLEOTIDE SEQUENCE [LARGE SCALE GENOMIC DNA]</scope>
    <source>
        <strain evidence="3 4">ATCC 700627</strain>
    </source>
</reference>
<accession>U2RTB8</accession>
<name>U2RTB8_9BACL</name>
<dbReference type="HOGENOM" id="CLU_625235_0_0_9"/>
<keyword evidence="1" id="KW-1133">Transmembrane helix</keyword>
<keyword evidence="1" id="KW-0472">Membrane</keyword>
<organism evidence="3 4">
    <name type="scientific">Gemella bergeri ATCC 700627</name>
    <dbReference type="NCBI Taxonomy" id="1321820"/>
    <lineage>
        <taxon>Bacteria</taxon>
        <taxon>Bacillati</taxon>
        <taxon>Bacillota</taxon>
        <taxon>Bacilli</taxon>
        <taxon>Bacillales</taxon>
        <taxon>Gemellaceae</taxon>
        <taxon>Gemella</taxon>
    </lineage>
</organism>
<keyword evidence="4" id="KW-1185">Reference proteome</keyword>
<evidence type="ECO:0000259" key="2">
    <source>
        <dbReference type="Pfam" id="PF07435"/>
    </source>
</evidence>
<feature type="transmembrane region" description="Helical" evidence="1">
    <location>
        <begin position="12"/>
        <end position="30"/>
    </location>
</feature>
<dbReference type="Proteomes" id="UP000016637">
    <property type="component" value="Unassembled WGS sequence"/>
</dbReference>
<proteinExistence type="predicted"/>
<evidence type="ECO:0000256" key="1">
    <source>
        <dbReference type="SAM" id="Phobius"/>
    </source>
</evidence>
<dbReference type="eggNOG" id="COG4863">
    <property type="taxonomic scope" value="Bacteria"/>
</dbReference>
<dbReference type="Pfam" id="PF07435">
    <property type="entry name" value="YycH"/>
    <property type="match status" value="1"/>
</dbReference>
<protein>
    <submittedName>
        <fullName evidence="3">YycH protein</fullName>
    </submittedName>
</protein>
<comment type="caution">
    <text evidence="3">The sequence shown here is derived from an EMBL/GenBank/DDBJ whole genome shotgun (WGS) entry which is preliminary data.</text>
</comment>
<evidence type="ECO:0000313" key="4">
    <source>
        <dbReference type="Proteomes" id="UP000016637"/>
    </source>
</evidence>
<keyword evidence="1" id="KW-0812">Transmembrane</keyword>
<dbReference type="AlphaFoldDB" id="U2RTB8"/>
<dbReference type="InterPro" id="IPR009996">
    <property type="entry name" value="YycH"/>
</dbReference>
<dbReference type="Gene3D" id="3.10.450.310">
    <property type="match status" value="1"/>
</dbReference>
<evidence type="ECO:0000313" key="3">
    <source>
        <dbReference type="EMBL" id="ERK56798.1"/>
    </source>
</evidence>
<gene>
    <name evidence="3" type="ORF">HMPREF1983_01308</name>
</gene>
<feature type="domain" description="Regulatory protein YycH" evidence="2">
    <location>
        <begin position="9"/>
        <end position="438"/>
    </location>
</feature>
<dbReference type="EMBL" id="AWVP01000081">
    <property type="protein sequence ID" value="ERK56798.1"/>
    <property type="molecule type" value="Genomic_DNA"/>
</dbReference>